<dbReference type="GO" id="GO:0004519">
    <property type="term" value="F:endonuclease activity"/>
    <property type="evidence" value="ECO:0007669"/>
    <property type="project" value="UniProtKB-KW"/>
</dbReference>
<reference evidence="7 8" key="1">
    <citation type="submission" date="2018-11" db="EMBL/GenBank/DDBJ databases">
        <title>Genomic Encyclopedia of Type Strains, Phase IV (KMG-IV): sequencing the most valuable type-strain genomes for metagenomic binning, comparative biology and taxonomic classification.</title>
        <authorList>
            <person name="Goeker M."/>
        </authorList>
    </citation>
    <scope>NUCLEOTIDE SEQUENCE [LARGE SCALE GENOMIC DNA]</scope>
    <source>
        <strain evidence="7 8">DSM 25623</strain>
    </source>
</reference>
<keyword evidence="5" id="KW-1015">Disulfide bond</keyword>
<dbReference type="InterPro" id="IPR003154">
    <property type="entry name" value="S1/P1nuclease"/>
</dbReference>
<dbReference type="Proteomes" id="UP000269708">
    <property type="component" value="Unassembled WGS sequence"/>
</dbReference>
<accession>A0A3N4V0V5</accession>
<dbReference type="GO" id="GO:0046872">
    <property type="term" value="F:metal ion binding"/>
    <property type="evidence" value="ECO:0007669"/>
    <property type="project" value="UniProtKB-KW"/>
</dbReference>
<name>A0A3N4V0V5_9GAMM</name>
<evidence type="ECO:0000256" key="3">
    <source>
        <dbReference type="ARBA" id="ARBA00022759"/>
    </source>
</evidence>
<dbReference type="OrthoDB" id="267579at2"/>
<keyword evidence="3" id="KW-0255">Endonuclease</keyword>
<keyword evidence="4" id="KW-0378">Hydrolase</keyword>
<protein>
    <recommendedName>
        <fullName evidence="9">S1/P1 nuclease</fullName>
    </recommendedName>
</protein>
<evidence type="ECO:0000256" key="5">
    <source>
        <dbReference type="ARBA" id="ARBA00023157"/>
    </source>
</evidence>
<dbReference type="GO" id="GO:0003676">
    <property type="term" value="F:nucleic acid binding"/>
    <property type="evidence" value="ECO:0007669"/>
    <property type="project" value="InterPro"/>
</dbReference>
<dbReference type="PANTHER" id="PTHR33146">
    <property type="entry name" value="ENDONUCLEASE 4"/>
    <property type="match status" value="1"/>
</dbReference>
<evidence type="ECO:0000256" key="1">
    <source>
        <dbReference type="ARBA" id="ARBA00022722"/>
    </source>
</evidence>
<dbReference type="Pfam" id="PF02265">
    <property type="entry name" value="S1-P1_nuclease"/>
    <property type="match status" value="1"/>
</dbReference>
<sequence length="310" mass="34350">MRTTRRLGYSGRPLADNTPTAVTRFLRRSLSVSLLCLLLGLTAAAPVAAWSVLGHRLVGELAERRLTPAARAEVERLLAGESDPTLGGVASWADALRATDPERFKRTSRWHYVNFPAGGCDYRPERDCPNGDCVIAQIRRQRDLLADRSQPLEARRDALKFLVHFVGDVHQPLHAGNRPDKGGNGYQISLRTDLPPEEYARKRYVDGVMGTNLHSVWDYYVLGSRGLDAEAYADALAAAPPLRPAATRLDPADWARDSCRLLDAQALYPPGHKLDHRYLDAQRPLAERQVRLAGERLAALLNGALDPARR</sequence>
<dbReference type="InterPro" id="IPR008947">
    <property type="entry name" value="PLipase_C/P1_nuclease_dom_sf"/>
</dbReference>
<evidence type="ECO:0000256" key="2">
    <source>
        <dbReference type="ARBA" id="ARBA00022723"/>
    </source>
</evidence>
<keyword evidence="2" id="KW-0479">Metal-binding</keyword>
<dbReference type="SUPFAM" id="SSF48537">
    <property type="entry name" value="Phospholipase C/P1 nuclease"/>
    <property type="match status" value="1"/>
</dbReference>
<evidence type="ECO:0000256" key="6">
    <source>
        <dbReference type="ARBA" id="ARBA00023180"/>
    </source>
</evidence>
<keyword evidence="1" id="KW-0540">Nuclease</keyword>
<proteinExistence type="predicted"/>
<dbReference type="GO" id="GO:0016788">
    <property type="term" value="F:hydrolase activity, acting on ester bonds"/>
    <property type="evidence" value="ECO:0007669"/>
    <property type="project" value="InterPro"/>
</dbReference>
<organism evidence="7 8">
    <name type="scientific">Vulcaniibacterium tengchongense</name>
    <dbReference type="NCBI Taxonomy" id="1273429"/>
    <lineage>
        <taxon>Bacteria</taxon>
        <taxon>Pseudomonadati</taxon>
        <taxon>Pseudomonadota</taxon>
        <taxon>Gammaproteobacteria</taxon>
        <taxon>Lysobacterales</taxon>
        <taxon>Lysobacteraceae</taxon>
        <taxon>Vulcaniibacterium</taxon>
    </lineage>
</organism>
<evidence type="ECO:0008006" key="9">
    <source>
        <dbReference type="Google" id="ProtNLM"/>
    </source>
</evidence>
<dbReference type="PANTHER" id="PTHR33146:SF26">
    <property type="entry name" value="ENDONUCLEASE 4"/>
    <property type="match status" value="1"/>
</dbReference>
<dbReference type="CDD" id="cd11010">
    <property type="entry name" value="S1-P1_nuclease"/>
    <property type="match status" value="1"/>
</dbReference>
<comment type="caution">
    <text evidence="7">The sequence shown here is derived from an EMBL/GenBank/DDBJ whole genome shotgun (WGS) entry which is preliminary data.</text>
</comment>
<dbReference type="AlphaFoldDB" id="A0A3N4V0V5"/>
<keyword evidence="6" id="KW-0325">Glycoprotein</keyword>
<gene>
    <name evidence="7" type="ORF">EDC50_3008</name>
</gene>
<dbReference type="EMBL" id="RKQN01000006">
    <property type="protein sequence ID" value="RPE74795.1"/>
    <property type="molecule type" value="Genomic_DNA"/>
</dbReference>
<dbReference type="GO" id="GO:0006308">
    <property type="term" value="P:DNA catabolic process"/>
    <property type="evidence" value="ECO:0007669"/>
    <property type="project" value="InterPro"/>
</dbReference>
<evidence type="ECO:0000313" key="7">
    <source>
        <dbReference type="EMBL" id="RPE74795.1"/>
    </source>
</evidence>
<evidence type="ECO:0000256" key="4">
    <source>
        <dbReference type="ARBA" id="ARBA00022801"/>
    </source>
</evidence>
<dbReference type="Gene3D" id="1.10.575.10">
    <property type="entry name" value="P1 Nuclease"/>
    <property type="match status" value="1"/>
</dbReference>
<evidence type="ECO:0000313" key="8">
    <source>
        <dbReference type="Proteomes" id="UP000269708"/>
    </source>
</evidence>
<keyword evidence="8" id="KW-1185">Reference proteome</keyword>